<sequence>MINRISRASALHLVLQGANCVVTVENSNVKSSITINSSTAGGRLQSLCNICDNVLYNKTCCPSKFCKLVREVSESSSSSGRSKNKYMHLTNVEGRDALIIIFCNEKLSSVAIMMLMTVNSIHPLLGSFWASAS</sequence>
<feature type="chain" id="PRO_5014856813" evidence="1">
    <location>
        <begin position="21"/>
        <end position="133"/>
    </location>
</feature>
<reference evidence="2" key="1">
    <citation type="submission" date="2018-01" db="EMBL/GenBank/DDBJ databases">
        <title>An insight into the sialome of Amazonian anophelines.</title>
        <authorList>
            <person name="Ribeiro J.M."/>
            <person name="Scarpassa V."/>
            <person name="Calvo E."/>
        </authorList>
    </citation>
    <scope>NUCLEOTIDE SEQUENCE</scope>
    <source>
        <tissue evidence="2">Salivary glands</tissue>
    </source>
</reference>
<evidence type="ECO:0000313" key="2">
    <source>
        <dbReference type="EMBL" id="MBW61041.1"/>
    </source>
</evidence>
<dbReference type="EMBL" id="GGFJ01011900">
    <property type="protein sequence ID" value="MBW61041.1"/>
    <property type="molecule type" value="Transcribed_RNA"/>
</dbReference>
<dbReference type="AlphaFoldDB" id="A0A2M4C7D4"/>
<accession>A0A2M4C7D4</accession>
<organism evidence="2">
    <name type="scientific">Anopheles marajoara</name>
    <dbReference type="NCBI Taxonomy" id="58244"/>
    <lineage>
        <taxon>Eukaryota</taxon>
        <taxon>Metazoa</taxon>
        <taxon>Ecdysozoa</taxon>
        <taxon>Arthropoda</taxon>
        <taxon>Hexapoda</taxon>
        <taxon>Insecta</taxon>
        <taxon>Pterygota</taxon>
        <taxon>Neoptera</taxon>
        <taxon>Endopterygota</taxon>
        <taxon>Diptera</taxon>
        <taxon>Nematocera</taxon>
        <taxon>Culicoidea</taxon>
        <taxon>Culicidae</taxon>
        <taxon>Anophelinae</taxon>
        <taxon>Anopheles</taxon>
    </lineage>
</organism>
<protein>
    <submittedName>
        <fullName evidence="2">Putative secreted protein</fullName>
    </submittedName>
</protein>
<name>A0A2M4C7D4_9DIPT</name>
<evidence type="ECO:0000256" key="1">
    <source>
        <dbReference type="SAM" id="SignalP"/>
    </source>
</evidence>
<feature type="signal peptide" evidence="1">
    <location>
        <begin position="1"/>
        <end position="20"/>
    </location>
</feature>
<proteinExistence type="predicted"/>
<keyword evidence="1" id="KW-0732">Signal</keyword>